<reference evidence="1 2" key="1">
    <citation type="journal article" date="2018" name="New Phytol.">
        <title>Comparative genomics and transcriptomics depict ericoid mycorrhizal fungi as versatile saprotrophs and plant mutualists.</title>
        <authorList>
            <person name="Martino E."/>
            <person name="Morin E."/>
            <person name="Grelet G.A."/>
            <person name="Kuo A."/>
            <person name="Kohler A."/>
            <person name="Daghino S."/>
            <person name="Barry K.W."/>
            <person name="Cichocki N."/>
            <person name="Clum A."/>
            <person name="Dockter R.B."/>
            <person name="Hainaut M."/>
            <person name="Kuo R.C."/>
            <person name="LaButti K."/>
            <person name="Lindahl B.D."/>
            <person name="Lindquist E.A."/>
            <person name="Lipzen A."/>
            <person name="Khouja H.R."/>
            <person name="Magnuson J."/>
            <person name="Murat C."/>
            <person name="Ohm R.A."/>
            <person name="Singer S.W."/>
            <person name="Spatafora J.W."/>
            <person name="Wang M."/>
            <person name="Veneault-Fourrey C."/>
            <person name="Henrissat B."/>
            <person name="Grigoriev I.V."/>
            <person name="Martin F.M."/>
            <person name="Perotto S."/>
        </authorList>
    </citation>
    <scope>NUCLEOTIDE SEQUENCE [LARGE SCALE GENOMIC DNA]</scope>
    <source>
        <strain evidence="1 2">ATCC 22711</strain>
    </source>
</reference>
<evidence type="ECO:0000313" key="2">
    <source>
        <dbReference type="Proteomes" id="UP000241818"/>
    </source>
</evidence>
<organism evidence="1 2">
    <name type="scientific">Amorphotheca resinae ATCC 22711</name>
    <dbReference type="NCBI Taxonomy" id="857342"/>
    <lineage>
        <taxon>Eukaryota</taxon>
        <taxon>Fungi</taxon>
        <taxon>Dikarya</taxon>
        <taxon>Ascomycota</taxon>
        <taxon>Pezizomycotina</taxon>
        <taxon>Leotiomycetes</taxon>
        <taxon>Helotiales</taxon>
        <taxon>Amorphothecaceae</taxon>
        <taxon>Amorphotheca</taxon>
    </lineage>
</organism>
<sequence>MGFFSVVGAKRQKHDPAPEVYEYPDIPSIPRPVIYRALDHDQIPLYNKLVVDARGVEPTESLEWGNHRVAEARALLEPIVTRQNERLFRTHHRSLKIASSVAIRFDVHLRKEIWVGQFWTAAPADTHAGGMEIHQLPPFRYPDYAVMLPLMSLFPYLLNPRRLLTAEELNKLRLMYPHACGVQLLIGGQLVILFKTESDMRASWSRGLCSEIGGLQVVYNVLDCQPSHDPVVPGAVVQNFPADPKDPLAWVCLGLKVKMQDGRDAITTVTHGFVKLPKKGEKRWRAITASYFDHIKAKLRNFQTPRRETVIPAVARSSSMSPYNSPIGKIVTLFRSNKKIGYIGRTWDRPSRWLPYPTGYKHDLSLIYSSDDSQLPPMFPRPGNPAIDGWADLGTVLDGAPVFVSYYNTVLGGEVQFGTAIREGQMNISEAHSALVQGTQWVWDSQLMTQSAALIWRITPNNPDQYTSGGGFSGSALCLGRVTDSTVKAVVFQNFDVPYPSGPALGDSRPADYPTFNIKGGFVLPRELLESEIQC</sequence>
<proteinExistence type="predicted"/>
<dbReference type="AlphaFoldDB" id="A0A2T3AVL3"/>
<gene>
    <name evidence="1" type="ORF">M430DRAFT_145201</name>
</gene>
<dbReference type="EMBL" id="KZ679015">
    <property type="protein sequence ID" value="PSS12709.1"/>
    <property type="molecule type" value="Genomic_DNA"/>
</dbReference>
<dbReference type="STRING" id="857342.A0A2T3AVL3"/>
<name>A0A2T3AVL3_AMORE</name>
<dbReference type="RefSeq" id="XP_024718707.1">
    <property type="nucleotide sequence ID" value="XM_024862933.1"/>
</dbReference>
<evidence type="ECO:0000313" key="1">
    <source>
        <dbReference type="EMBL" id="PSS12709.1"/>
    </source>
</evidence>
<dbReference type="InParanoid" id="A0A2T3AVL3"/>
<keyword evidence="2" id="KW-1185">Reference proteome</keyword>
<dbReference type="Proteomes" id="UP000241818">
    <property type="component" value="Unassembled WGS sequence"/>
</dbReference>
<accession>A0A2T3AVL3</accession>
<dbReference type="GeneID" id="36571014"/>
<protein>
    <submittedName>
        <fullName evidence="1">Uncharacterized protein</fullName>
    </submittedName>
</protein>
<dbReference type="OrthoDB" id="3009558at2759"/>